<reference evidence="10" key="1">
    <citation type="submission" date="2019-09" db="EMBL/GenBank/DDBJ databases">
        <title>Antimicrobial potential of Antarctic Bacteria.</title>
        <authorList>
            <person name="Benaud N."/>
            <person name="Edwards R.J."/>
            <person name="Ferrari B.C."/>
        </authorList>
    </citation>
    <scope>NUCLEOTIDE SEQUENCE [LARGE SCALE GENOMIC DNA]</scope>
    <source>
        <strain evidence="10">SPB151</strain>
    </source>
</reference>
<comment type="cofactor">
    <cofactor evidence="1">
        <name>Zn(2+)</name>
        <dbReference type="ChEBI" id="CHEBI:29105"/>
    </cofactor>
</comment>
<dbReference type="RefSeq" id="WP_185447025.1">
    <property type="nucleotide sequence ID" value="NZ_CP043661.1"/>
</dbReference>
<evidence type="ECO:0000313" key="9">
    <source>
        <dbReference type="EMBL" id="QNE18125.1"/>
    </source>
</evidence>
<dbReference type="InterPro" id="IPR008915">
    <property type="entry name" value="Peptidase_M50"/>
</dbReference>
<dbReference type="EMBL" id="CP043661">
    <property type="protein sequence ID" value="QNE18125.1"/>
    <property type="molecule type" value="Genomic_DNA"/>
</dbReference>
<proteinExistence type="inferred from homology"/>
<protein>
    <recommendedName>
        <fullName evidence="8">Peptidase M50 domain-containing protein</fullName>
    </recommendedName>
</protein>
<organism evidence="9 10">
    <name type="scientific">Kribbella qitaiheensis</name>
    <dbReference type="NCBI Taxonomy" id="1544730"/>
    <lineage>
        <taxon>Bacteria</taxon>
        <taxon>Bacillati</taxon>
        <taxon>Actinomycetota</taxon>
        <taxon>Actinomycetes</taxon>
        <taxon>Propionibacteriales</taxon>
        <taxon>Kribbellaceae</taxon>
        <taxon>Kribbella</taxon>
    </lineage>
</organism>
<dbReference type="Pfam" id="PF02163">
    <property type="entry name" value="Peptidase_M50"/>
    <property type="match status" value="1"/>
</dbReference>
<keyword evidence="6 7" id="KW-0472">Membrane</keyword>
<evidence type="ECO:0000256" key="4">
    <source>
        <dbReference type="ARBA" id="ARBA00022692"/>
    </source>
</evidence>
<evidence type="ECO:0000313" key="10">
    <source>
        <dbReference type="Proteomes" id="UP000515563"/>
    </source>
</evidence>
<evidence type="ECO:0000256" key="7">
    <source>
        <dbReference type="SAM" id="Phobius"/>
    </source>
</evidence>
<comment type="similarity">
    <text evidence="3">Belongs to the peptidase M50B family.</text>
</comment>
<evidence type="ECO:0000256" key="6">
    <source>
        <dbReference type="ARBA" id="ARBA00023136"/>
    </source>
</evidence>
<keyword evidence="4 7" id="KW-0812">Transmembrane</keyword>
<feature type="transmembrane region" description="Helical" evidence="7">
    <location>
        <begin position="6"/>
        <end position="26"/>
    </location>
</feature>
<evidence type="ECO:0000259" key="8">
    <source>
        <dbReference type="Pfam" id="PF02163"/>
    </source>
</evidence>
<feature type="domain" description="Peptidase M50" evidence="8">
    <location>
        <begin position="8"/>
        <end position="52"/>
    </location>
</feature>
<dbReference type="Proteomes" id="UP000515563">
    <property type="component" value="Chromosome"/>
</dbReference>
<dbReference type="GO" id="GO:0016020">
    <property type="term" value="C:membrane"/>
    <property type="evidence" value="ECO:0007669"/>
    <property type="project" value="UniProtKB-SubCell"/>
</dbReference>
<comment type="subcellular location">
    <subcellularLocation>
        <location evidence="2">Membrane</location>
        <topology evidence="2">Multi-pass membrane protein</topology>
    </subcellularLocation>
</comment>
<evidence type="ECO:0000256" key="3">
    <source>
        <dbReference type="ARBA" id="ARBA00007931"/>
    </source>
</evidence>
<evidence type="ECO:0000256" key="5">
    <source>
        <dbReference type="ARBA" id="ARBA00022989"/>
    </source>
</evidence>
<sequence>MHWGVIVFLLAIFLSIALHEFGHLYFTRKYGCRVSQYAVGFGPTLPHSQQRCEENVRVLAERGRGLVGGTLADAAIGTHAPPVQGVASRWNRSASSRTSAR</sequence>
<name>A0A7G6WVW0_9ACTN</name>
<evidence type="ECO:0000256" key="1">
    <source>
        <dbReference type="ARBA" id="ARBA00001947"/>
    </source>
</evidence>
<evidence type="ECO:0000256" key="2">
    <source>
        <dbReference type="ARBA" id="ARBA00004141"/>
    </source>
</evidence>
<dbReference type="KEGG" id="kqi:F1D05_09775"/>
<gene>
    <name evidence="9" type="ORF">F1D05_09775</name>
</gene>
<dbReference type="GO" id="GO:0006508">
    <property type="term" value="P:proteolysis"/>
    <property type="evidence" value="ECO:0007669"/>
    <property type="project" value="InterPro"/>
</dbReference>
<dbReference type="AlphaFoldDB" id="A0A7G6WVW0"/>
<keyword evidence="5 7" id="KW-1133">Transmembrane helix</keyword>
<reference evidence="9 10" key="2">
    <citation type="journal article" date="2020" name="Microbiol. Resour. Announc.">
        <title>Antarctic desert soil bacteria exhibit high novel natural product potential, evaluated through long-read genome sequencing and comparative genomics.</title>
        <authorList>
            <person name="Benaud N."/>
            <person name="Edwards R.J."/>
            <person name="Amos T.G."/>
            <person name="D'Agostino P.M."/>
            <person name="Gutierrez-Chavez C."/>
            <person name="Montgomery K."/>
            <person name="Nicetic I."/>
            <person name="Ferrari B.C."/>
        </authorList>
    </citation>
    <scope>NUCLEOTIDE SEQUENCE [LARGE SCALE GENOMIC DNA]</scope>
    <source>
        <strain evidence="9 10">SPB151</strain>
    </source>
</reference>
<keyword evidence="10" id="KW-1185">Reference proteome</keyword>
<accession>A0A7G6WVW0</accession>